<dbReference type="AlphaFoldDB" id="A0A8H7AQQ2"/>
<dbReference type="OrthoDB" id="3200163at2759"/>
<reference evidence="2" key="1">
    <citation type="submission" date="2020-02" db="EMBL/GenBank/DDBJ databases">
        <authorList>
            <person name="Palmer J.M."/>
        </authorList>
    </citation>
    <scope>NUCLEOTIDE SEQUENCE</scope>
    <source>
        <strain evidence="2">EPUS1.4</strain>
        <tissue evidence="2">Thallus</tissue>
    </source>
</reference>
<comment type="caution">
    <text evidence="2">The sequence shown here is derived from an EMBL/GenBank/DDBJ whole genome shotgun (WGS) entry which is preliminary data.</text>
</comment>
<protein>
    <submittedName>
        <fullName evidence="2">Uncharacterized protein</fullName>
    </submittedName>
</protein>
<feature type="region of interest" description="Disordered" evidence="1">
    <location>
        <begin position="512"/>
        <end position="569"/>
    </location>
</feature>
<name>A0A8H7AQQ2_9EURO</name>
<feature type="region of interest" description="Disordered" evidence="1">
    <location>
        <begin position="602"/>
        <end position="624"/>
    </location>
</feature>
<gene>
    <name evidence="2" type="ORF">GJ744_007983</name>
</gene>
<feature type="compositionally biased region" description="Polar residues" evidence="1">
    <location>
        <begin position="602"/>
        <end position="621"/>
    </location>
</feature>
<evidence type="ECO:0000313" key="2">
    <source>
        <dbReference type="EMBL" id="KAF7509420.1"/>
    </source>
</evidence>
<organism evidence="2 3">
    <name type="scientific">Endocarpon pusillum</name>
    <dbReference type="NCBI Taxonomy" id="364733"/>
    <lineage>
        <taxon>Eukaryota</taxon>
        <taxon>Fungi</taxon>
        <taxon>Dikarya</taxon>
        <taxon>Ascomycota</taxon>
        <taxon>Pezizomycotina</taxon>
        <taxon>Eurotiomycetes</taxon>
        <taxon>Chaetothyriomycetidae</taxon>
        <taxon>Verrucariales</taxon>
        <taxon>Verrucariaceae</taxon>
        <taxon>Endocarpon</taxon>
    </lineage>
</organism>
<evidence type="ECO:0000313" key="3">
    <source>
        <dbReference type="Proteomes" id="UP000606974"/>
    </source>
</evidence>
<feature type="compositionally biased region" description="Acidic residues" evidence="1">
    <location>
        <begin position="529"/>
        <end position="541"/>
    </location>
</feature>
<dbReference type="EMBL" id="JAACFV010000041">
    <property type="protein sequence ID" value="KAF7509420.1"/>
    <property type="molecule type" value="Genomic_DNA"/>
</dbReference>
<keyword evidence="3" id="KW-1185">Reference proteome</keyword>
<evidence type="ECO:0000256" key="1">
    <source>
        <dbReference type="SAM" id="MobiDB-lite"/>
    </source>
</evidence>
<dbReference type="Proteomes" id="UP000606974">
    <property type="component" value="Unassembled WGS sequence"/>
</dbReference>
<sequence>MNPVISAENLMQPIQQGRRSPKRQKTSKSVFNVWFGRIELISSNTEQEDDIDSHDIPLTPLQARRTSFRLIPNSWFLRFGLLFETGQSRPTISHPGWDNRLRVIRTHQENSSVYHAIYYADYVGFRQLLESREATPFDLVYYDGGSKSTLFEAVVQMVECCHLALEPSRETYVMRGELLKIAKLLADSGVDCGVGESLYWVIRTLRSRPNELSLSLFRIIMAQSQTDPFEEAGQEIVKARYSSLRLSILTKQDEWDLSEFTKLFEDHWGNGSFQFMIRQESQDWNIGEWDKMQKQDWCRMPIFLRRSRSHCAAVFGSRYVRYLWPELYWSDGKPAFWQSKQACEEFFGPGFVTYKWPELYWRAELPSLWSSKEACLEAFGKFFVHFYWPNLYWRQELPIFWHSRKACLEFFGDNFIRYCWPKYLGKTCFEFLEGKGAWGAWEQSRLGAGRRWDERKRNEWITQMIECWLDGDVSNRHTRQYCIDQYGVNFVKEELPSLLRRDGLPEEEVVRLTEDGPDMEPPPPLLDGVYEDSEYEESEDNQDQHDADSDAGSNGDSDDELSNGFQTADEDQRSMVQIRADYILLLELQLFLDVTRDGDESFQTTSKYDVSPTAHRNNNPRDSSDQLPIIKCCTVCTHPESLNVYLDRRS</sequence>
<accession>A0A8H7AQQ2</accession>
<proteinExistence type="predicted"/>